<reference evidence="3 4" key="1">
    <citation type="submission" date="2019-09" db="EMBL/GenBank/DDBJ databases">
        <title>Genome sequence of Rhodovastum atsumiense, a diverse member of the Acetobacteraceae family of non-sulfur purple photosynthetic bacteria.</title>
        <authorList>
            <person name="Meyer T."/>
            <person name="Kyndt J."/>
        </authorList>
    </citation>
    <scope>NUCLEOTIDE SEQUENCE [LARGE SCALE GENOMIC DNA]</scope>
    <source>
        <strain evidence="3 4">DSM 21279</strain>
    </source>
</reference>
<dbReference type="EMBL" id="VWPK01000023">
    <property type="protein sequence ID" value="KAA5611225.1"/>
    <property type="molecule type" value="Genomic_DNA"/>
</dbReference>
<dbReference type="RefSeq" id="WP_150041788.1">
    <property type="nucleotide sequence ID" value="NZ_OW485601.1"/>
</dbReference>
<feature type="chain" id="PRO_5024397326" description="Lipoprotein" evidence="2">
    <location>
        <begin position="22"/>
        <end position="98"/>
    </location>
</feature>
<dbReference type="AlphaFoldDB" id="A0A5M6IUY4"/>
<comment type="caution">
    <text evidence="3">The sequence shown here is derived from an EMBL/GenBank/DDBJ whole genome shotgun (WGS) entry which is preliminary data.</text>
</comment>
<gene>
    <name evidence="3" type="ORF">F1189_15770</name>
</gene>
<evidence type="ECO:0000256" key="2">
    <source>
        <dbReference type="SAM" id="SignalP"/>
    </source>
</evidence>
<keyword evidence="4" id="KW-1185">Reference proteome</keyword>
<keyword evidence="2" id="KW-0732">Signal</keyword>
<evidence type="ECO:0008006" key="5">
    <source>
        <dbReference type="Google" id="ProtNLM"/>
    </source>
</evidence>
<feature type="region of interest" description="Disordered" evidence="1">
    <location>
        <begin position="34"/>
        <end position="98"/>
    </location>
</feature>
<organism evidence="3 4">
    <name type="scientific">Rhodovastum atsumiense</name>
    <dbReference type="NCBI Taxonomy" id="504468"/>
    <lineage>
        <taxon>Bacteria</taxon>
        <taxon>Pseudomonadati</taxon>
        <taxon>Pseudomonadota</taxon>
        <taxon>Alphaproteobacteria</taxon>
        <taxon>Acetobacterales</taxon>
        <taxon>Acetobacteraceae</taxon>
        <taxon>Rhodovastum</taxon>
    </lineage>
</organism>
<accession>A0A5M6IUY4</accession>
<feature type="signal peptide" evidence="2">
    <location>
        <begin position="1"/>
        <end position="21"/>
    </location>
</feature>
<dbReference type="Proteomes" id="UP000325255">
    <property type="component" value="Unassembled WGS sequence"/>
</dbReference>
<evidence type="ECO:0000256" key="1">
    <source>
        <dbReference type="SAM" id="MobiDB-lite"/>
    </source>
</evidence>
<evidence type="ECO:0000313" key="3">
    <source>
        <dbReference type="EMBL" id="KAA5611225.1"/>
    </source>
</evidence>
<evidence type="ECO:0000313" key="4">
    <source>
        <dbReference type="Proteomes" id="UP000325255"/>
    </source>
</evidence>
<proteinExistence type="predicted"/>
<name>A0A5M6IUY4_9PROT</name>
<sequence length="98" mass="9939">MLTAQVAVLACTVVLAGCSHALTTLPKMAGRTIGHAAARNSAHTPPQPPKTAVSQPAPVIAPVSAGPMPSTSGMNEENSDIDETLGVKPGIRRIAVPH</sequence>
<protein>
    <recommendedName>
        <fullName evidence="5">Lipoprotein</fullName>
    </recommendedName>
</protein>